<reference evidence="1" key="1">
    <citation type="journal article" date="2012" name="PLoS ONE">
        <title>Gene sets for utilization of primary and secondary nutrition supplies in the distal gut of endangered iberian lynx.</title>
        <authorList>
            <person name="Alcaide M."/>
            <person name="Messina E."/>
            <person name="Richter M."/>
            <person name="Bargiela R."/>
            <person name="Peplies J."/>
            <person name="Huws S.A."/>
            <person name="Newbold C.J."/>
            <person name="Golyshin P.N."/>
            <person name="Simon M.A."/>
            <person name="Lopez G."/>
            <person name="Yakimov M.M."/>
            <person name="Ferrer M."/>
        </authorList>
    </citation>
    <scope>NUCLEOTIDE SEQUENCE</scope>
</reference>
<dbReference type="AlphaFoldDB" id="J9G9P3"/>
<dbReference type="EMBL" id="AMCI01005425">
    <property type="protein sequence ID" value="EJW96159.1"/>
    <property type="molecule type" value="Genomic_DNA"/>
</dbReference>
<organism evidence="1">
    <name type="scientific">gut metagenome</name>
    <dbReference type="NCBI Taxonomy" id="749906"/>
    <lineage>
        <taxon>unclassified sequences</taxon>
        <taxon>metagenomes</taxon>
        <taxon>organismal metagenomes</taxon>
    </lineage>
</organism>
<accession>J9G9P3</accession>
<name>J9G9P3_9ZZZZ</name>
<proteinExistence type="predicted"/>
<protein>
    <submittedName>
        <fullName evidence="1">Uncharacterized protein</fullName>
    </submittedName>
</protein>
<comment type="caution">
    <text evidence="1">The sequence shown here is derived from an EMBL/GenBank/DDBJ whole genome shotgun (WGS) entry which is preliminary data.</text>
</comment>
<gene>
    <name evidence="1" type="ORF">EVA_15734</name>
</gene>
<evidence type="ECO:0000313" key="1">
    <source>
        <dbReference type="EMBL" id="EJW96159.1"/>
    </source>
</evidence>
<sequence>MLSLPFPVGFLLILLYQLRIFYQGSFPKIPCLYLSQTTRVGSFVEFIKDPIIRPGRRGGSCFCGGPQWLFGCPPHGRSYRPALFFG</sequence>